<dbReference type="VEuPathDB" id="TrichDB:TVAG_041580"/>
<keyword evidence="1" id="KW-0472">Membrane</keyword>
<dbReference type="SUPFAM" id="SSF52058">
    <property type="entry name" value="L domain-like"/>
    <property type="match status" value="1"/>
</dbReference>
<dbReference type="PANTHER" id="PTHR45661">
    <property type="entry name" value="SURFACE ANTIGEN"/>
    <property type="match status" value="1"/>
</dbReference>
<dbReference type="VEuPathDB" id="TrichDB:TVAGG3_0702590"/>
<accession>A2FEV2</accession>
<keyword evidence="3" id="KW-1185">Reference proteome</keyword>
<dbReference type="STRING" id="5722.A2FEV2"/>
<reference evidence="2" key="2">
    <citation type="journal article" date="2007" name="Science">
        <title>Draft genome sequence of the sexually transmitted pathogen Trichomonas vaginalis.</title>
        <authorList>
            <person name="Carlton J.M."/>
            <person name="Hirt R.P."/>
            <person name="Silva J.C."/>
            <person name="Delcher A.L."/>
            <person name="Schatz M."/>
            <person name="Zhao Q."/>
            <person name="Wortman J.R."/>
            <person name="Bidwell S.L."/>
            <person name="Alsmark U.C.M."/>
            <person name="Besteiro S."/>
            <person name="Sicheritz-Ponten T."/>
            <person name="Noel C.J."/>
            <person name="Dacks J.B."/>
            <person name="Foster P.G."/>
            <person name="Simillion C."/>
            <person name="Van de Peer Y."/>
            <person name="Miranda-Saavedra D."/>
            <person name="Barton G.J."/>
            <person name="Westrop G.D."/>
            <person name="Mueller S."/>
            <person name="Dessi D."/>
            <person name="Fiori P.L."/>
            <person name="Ren Q."/>
            <person name="Paulsen I."/>
            <person name="Zhang H."/>
            <person name="Bastida-Corcuera F.D."/>
            <person name="Simoes-Barbosa A."/>
            <person name="Brown M.T."/>
            <person name="Hayes R.D."/>
            <person name="Mukherjee M."/>
            <person name="Okumura C.Y."/>
            <person name="Schneider R."/>
            <person name="Smith A.J."/>
            <person name="Vanacova S."/>
            <person name="Villalvazo M."/>
            <person name="Haas B.J."/>
            <person name="Pertea M."/>
            <person name="Feldblyum T.V."/>
            <person name="Utterback T.R."/>
            <person name="Shu C.L."/>
            <person name="Osoegawa K."/>
            <person name="de Jong P.J."/>
            <person name="Hrdy I."/>
            <person name="Horvathova L."/>
            <person name="Zubacova Z."/>
            <person name="Dolezal P."/>
            <person name="Malik S.B."/>
            <person name="Logsdon J.M. Jr."/>
            <person name="Henze K."/>
            <person name="Gupta A."/>
            <person name="Wang C.C."/>
            <person name="Dunne R.L."/>
            <person name="Upcroft J.A."/>
            <person name="Upcroft P."/>
            <person name="White O."/>
            <person name="Salzberg S.L."/>
            <person name="Tang P."/>
            <person name="Chiu C.-H."/>
            <person name="Lee Y.-S."/>
            <person name="Embley T.M."/>
            <person name="Coombs G.H."/>
            <person name="Mottram J.C."/>
            <person name="Tachezy J."/>
            <person name="Fraser-Liggett C.M."/>
            <person name="Johnson P.J."/>
        </authorList>
    </citation>
    <scope>NUCLEOTIDE SEQUENCE [LARGE SCALE GENOMIC DNA]</scope>
    <source>
        <strain evidence="2">G3</strain>
    </source>
</reference>
<dbReference type="EMBL" id="DS113753">
    <property type="protein sequence ID" value="EAX96556.1"/>
    <property type="molecule type" value="Genomic_DNA"/>
</dbReference>
<dbReference type="PANTHER" id="PTHR45661:SF3">
    <property type="entry name" value="IG-LIKE DOMAIN-CONTAINING PROTEIN"/>
    <property type="match status" value="1"/>
</dbReference>
<evidence type="ECO:0000313" key="2">
    <source>
        <dbReference type="EMBL" id="EAX96556.1"/>
    </source>
</evidence>
<dbReference type="Proteomes" id="UP000001542">
    <property type="component" value="Unassembled WGS sequence"/>
</dbReference>
<dbReference type="InterPro" id="IPR032675">
    <property type="entry name" value="LRR_dom_sf"/>
</dbReference>
<reference evidence="2" key="1">
    <citation type="submission" date="2006-10" db="EMBL/GenBank/DDBJ databases">
        <authorList>
            <person name="Amadeo P."/>
            <person name="Zhao Q."/>
            <person name="Wortman J."/>
            <person name="Fraser-Liggett C."/>
            <person name="Carlton J."/>
        </authorList>
    </citation>
    <scope>NUCLEOTIDE SEQUENCE</scope>
    <source>
        <strain evidence="2">G3</strain>
    </source>
</reference>
<evidence type="ECO:0000256" key="1">
    <source>
        <dbReference type="SAM" id="Phobius"/>
    </source>
</evidence>
<feature type="transmembrane region" description="Helical" evidence="1">
    <location>
        <begin position="400"/>
        <end position="421"/>
    </location>
</feature>
<protein>
    <submittedName>
        <fullName evidence="2">Surface antigen BspA-like</fullName>
    </submittedName>
</protein>
<dbReference type="InParanoid" id="A2FEV2"/>
<dbReference type="Pfam" id="PF13306">
    <property type="entry name" value="LRR_5"/>
    <property type="match status" value="2"/>
</dbReference>
<evidence type="ECO:0000313" key="3">
    <source>
        <dbReference type="Proteomes" id="UP000001542"/>
    </source>
</evidence>
<organism evidence="2 3">
    <name type="scientific">Trichomonas vaginalis (strain ATCC PRA-98 / G3)</name>
    <dbReference type="NCBI Taxonomy" id="412133"/>
    <lineage>
        <taxon>Eukaryota</taxon>
        <taxon>Metamonada</taxon>
        <taxon>Parabasalia</taxon>
        <taxon>Trichomonadida</taxon>
        <taxon>Trichomonadidae</taxon>
        <taxon>Trichomonas</taxon>
    </lineage>
</organism>
<proteinExistence type="predicted"/>
<sequence>MFALLSIHSISSVSLNGDQLLIGGEDFTFSRQQIDEADPNQIAVTVIIEGKYTEIPDNAFQYLSNIKNVSITAPIATIGESAFEGCSNLIFIELPHNSPEIKQSAFANTSIKSLNLQVSKIEMYTFTNSNIKTISLEKVERIQLYAFANCSHLKKITLSNLLAFVGECCFANCTSLESIQLDNVKRLLPYTFYNCKSLNSISLSNELIRIYDYALSYTQISSISLAPTTGYIGNGAFEECSKLSQISISEAVYFIGASAFKGTLITSIQLPAKVTHIPSSVFENCKNLQKCVILGDLDSIEEKAFMGCTSLQEMVIIGSVSKIDQTAFSGCQSLKKFYFCADQINDKNMSLFESNVTIFVPSSYNRTTFFGLNVTIDKSGTCPSVEPDNKSGITTKQRNWIIIGTVLVVAVLSGIIIFVSYKAYQAHKRRFDSITSTLMLGNV</sequence>
<dbReference type="InterPro" id="IPR026906">
    <property type="entry name" value="LRR_5"/>
</dbReference>
<dbReference type="KEGG" id="tva:4754332"/>
<dbReference type="SMR" id="A2FEV2"/>
<dbReference type="AlphaFoldDB" id="A2FEV2"/>
<keyword evidence="1" id="KW-0812">Transmembrane</keyword>
<gene>
    <name evidence="2" type="ORF">TVAG_041580</name>
</gene>
<dbReference type="RefSeq" id="XP_001309486.1">
    <property type="nucleotide sequence ID" value="XM_001309485.1"/>
</dbReference>
<dbReference type="InterPro" id="IPR053139">
    <property type="entry name" value="Surface_bspA-like"/>
</dbReference>
<keyword evidence="1" id="KW-1133">Transmembrane helix</keyword>
<name>A2FEV2_TRIV3</name>
<dbReference type="Gene3D" id="3.80.10.10">
    <property type="entry name" value="Ribonuclease Inhibitor"/>
    <property type="match status" value="2"/>
</dbReference>